<evidence type="ECO:0000313" key="2">
    <source>
        <dbReference type="EMBL" id="TGZ82162.1"/>
    </source>
</evidence>
<reference evidence="2 3" key="1">
    <citation type="submission" date="2019-04" db="EMBL/GenBank/DDBJ databases">
        <title>Comparative genomics and transcriptomics to analyze fruiting body development in filamentous ascomycetes.</title>
        <authorList>
            <consortium name="DOE Joint Genome Institute"/>
            <person name="Lutkenhaus R."/>
            <person name="Traeger S."/>
            <person name="Breuer J."/>
            <person name="Kuo A."/>
            <person name="Lipzen A."/>
            <person name="Pangilinan J."/>
            <person name="Dilworth D."/>
            <person name="Sandor L."/>
            <person name="Poggeler S."/>
            <person name="Barry K."/>
            <person name="Grigoriev I.V."/>
            <person name="Nowrousian M."/>
        </authorList>
    </citation>
    <scope>NUCLEOTIDE SEQUENCE [LARGE SCALE GENOMIC DNA]</scope>
    <source>
        <strain evidence="2 3">CBS 389.68</strain>
    </source>
</reference>
<feature type="signal peptide" evidence="1">
    <location>
        <begin position="1"/>
        <end position="24"/>
    </location>
</feature>
<dbReference type="AlphaFoldDB" id="A0A4S2MZC7"/>
<protein>
    <recommendedName>
        <fullName evidence="4">Nucleotide-diphospho-sugar transferase</fullName>
    </recommendedName>
</protein>
<accession>A0A4S2MZC7</accession>
<dbReference type="SUPFAM" id="SSF53448">
    <property type="entry name" value="Nucleotide-diphospho-sugar transferases"/>
    <property type="match status" value="1"/>
</dbReference>
<dbReference type="InterPro" id="IPR050587">
    <property type="entry name" value="GNT1/Glycosyltrans_8"/>
</dbReference>
<dbReference type="InParanoid" id="A0A4S2MZC7"/>
<evidence type="ECO:0000313" key="3">
    <source>
        <dbReference type="Proteomes" id="UP000298138"/>
    </source>
</evidence>
<keyword evidence="3" id="KW-1185">Reference proteome</keyword>
<gene>
    <name evidence="2" type="ORF">EX30DRAFT_216913</name>
</gene>
<feature type="chain" id="PRO_5020210817" description="Nucleotide-diphospho-sugar transferase" evidence="1">
    <location>
        <begin position="25"/>
        <end position="409"/>
    </location>
</feature>
<proteinExistence type="predicted"/>
<name>A0A4S2MZC7_9PEZI</name>
<dbReference type="STRING" id="341454.A0A4S2MZC7"/>
<evidence type="ECO:0008006" key="4">
    <source>
        <dbReference type="Google" id="ProtNLM"/>
    </source>
</evidence>
<keyword evidence="1" id="KW-0732">Signal</keyword>
<dbReference type="EMBL" id="ML220116">
    <property type="protein sequence ID" value="TGZ82162.1"/>
    <property type="molecule type" value="Genomic_DNA"/>
</dbReference>
<dbReference type="InterPro" id="IPR029044">
    <property type="entry name" value="Nucleotide-diphossugar_trans"/>
</dbReference>
<sequence>MAITSKLRLLLFTTLSLFLLSTLLHTLHRSLPITSPSISNPTTHSTFTTPNTTITSSFTSRLSRSPKNAYIFYATSNTYACSALVNIHRLSRFHHHNSTVPGLIALITPAVSPSLVKRLRATGAVVMVLQPPRVNSVLGGGDYYRESLLKLRALGVREMGREWSGKRGRRKRSVFGTRAGERAHDGEGLSNEDAEWMMHLERVVVLDSDQLVMQRVNELFEMDVGEDGLAAPEAWWLSPVSPTSSSSSSSSSSPTKPFFTSALLAANLTHPTLWPSLTTALSHPHRGEYDMDLLNRLIPHPHILPSSYCILNSIFRRSEPPDSLGEFPRSLEQVWESETKVLHFTDGGKPWEFILPETGEEVAENGGGEKREGGWNSLRRGIGYGSGRRRRRGFVDGSSMLRCDMEIWR</sequence>
<organism evidence="2 3">
    <name type="scientific">Ascodesmis nigricans</name>
    <dbReference type="NCBI Taxonomy" id="341454"/>
    <lineage>
        <taxon>Eukaryota</taxon>
        <taxon>Fungi</taxon>
        <taxon>Dikarya</taxon>
        <taxon>Ascomycota</taxon>
        <taxon>Pezizomycotina</taxon>
        <taxon>Pezizomycetes</taxon>
        <taxon>Pezizales</taxon>
        <taxon>Ascodesmidaceae</taxon>
        <taxon>Ascodesmis</taxon>
    </lineage>
</organism>
<dbReference type="Proteomes" id="UP000298138">
    <property type="component" value="Unassembled WGS sequence"/>
</dbReference>
<dbReference type="Gene3D" id="3.90.550.10">
    <property type="entry name" value="Spore Coat Polysaccharide Biosynthesis Protein SpsA, Chain A"/>
    <property type="match status" value="1"/>
</dbReference>
<dbReference type="PANTHER" id="PTHR11183">
    <property type="entry name" value="GLYCOGENIN SUBFAMILY MEMBER"/>
    <property type="match status" value="1"/>
</dbReference>
<evidence type="ECO:0000256" key="1">
    <source>
        <dbReference type="SAM" id="SignalP"/>
    </source>
</evidence>
<dbReference type="OrthoDB" id="2014201at2759"/>